<dbReference type="EMBL" id="CACVBS010000028">
    <property type="protein sequence ID" value="CAA7259819.1"/>
    <property type="molecule type" value="Genomic_DNA"/>
</dbReference>
<gene>
    <name evidence="2" type="ORF">AAE3_LOCUS2317</name>
</gene>
<keyword evidence="3" id="KW-1185">Reference proteome</keyword>
<sequence length="106" mass="11356">MSATPPRLTSPISPGRTHGTPGTPNTGPRRDLNNVSIFPRTVEETSPSSTLSGSVSGGPLRLDTRLSMRNIPGVPTRALVVRADPSMLTCFDPADKELYDLWAPSR</sequence>
<evidence type="ECO:0000256" key="1">
    <source>
        <dbReference type="SAM" id="MobiDB-lite"/>
    </source>
</evidence>
<feature type="compositionally biased region" description="Low complexity" evidence="1">
    <location>
        <begin position="45"/>
        <end position="60"/>
    </location>
</feature>
<reference evidence="2 3" key="1">
    <citation type="submission" date="2020-01" db="EMBL/GenBank/DDBJ databases">
        <authorList>
            <person name="Gupta K D."/>
        </authorList>
    </citation>
    <scope>NUCLEOTIDE SEQUENCE [LARGE SCALE GENOMIC DNA]</scope>
</reference>
<dbReference type="AlphaFoldDB" id="A0A8S0XEE3"/>
<evidence type="ECO:0000313" key="2">
    <source>
        <dbReference type="EMBL" id="CAA7259819.1"/>
    </source>
</evidence>
<comment type="caution">
    <text evidence="2">The sequence shown here is derived from an EMBL/GenBank/DDBJ whole genome shotgun (WGS) entry which is preliminary data.</text>
</comment>
<organism evidence="2 3">
    <name type="scientific">Cyclocybe aegerita</name>
    <name type="common">Black poplar mushroom</name>
    <name type="synonym">Agrocybe aegerita</name>
    <dbReference type="NCBI Taxonomy" id="1973307"/>
    <lineage>
        <taxon>Eukaryota</taxon>
        <taxon>Fungi</taxon>
        <taxon>Dikarya</taxon>
        <taxon>Basidiomycota</taxon>
        <taxon>Agaricomycotina</taxon>
        <taxon>Agaricomycetes</taxon>
        <taxon>Agaricomycetidae</taxon>
        <taxon>Agaricales</taxon>
        <taxon>Agaricineae</taxon>
        <taxon>Bolbitiaceae</taxon>
        <taxon>Cyclocybe</taxon>
    </lineage>
</organism>
<evidence type="ECO:0000313" key="3">
    <source>
        <dbReference type="Proteomes" id="UP000467700"/>
    </source>
</evidence>
<protein>
    <submittedName>
        <fullName evidence="2">Uncharacterized protein</fullName>
    </submittedName>
</protein>
<proteinExistence type="predicted"/>
<name>A0A8S0XEE3_CYCAE</name>
<dbReference type="OrthoDB" id="2669285at2759"/>
<dbReference type="Proteomes" id="UP000467700">
    <property type="component" value="Unassembled WGS sequence"/>
</dbReference>
<feature type="compositionally biased region" description="Low complexity" evidence="1">
    <location>
        <begin position="14"/>
        <end position="27"/>
    </location>
</feature>
<feature type="region of interest" description="Disordered" evidence="1">
    <location>
        <begin position="1"/>
        <end position="64"/>
    </location>
</feature>
<accession>A0A8S0XEE3</accession>